<dbReference type="GO" id="GO:0036149">
    <property type="term" value="P:phosphatidylinositol acyl-chain remodeling"/>
    <property type="evidence" value="ECO:0000318"/>
    <property type="project" value="GO_Central"/>
</dbReference>
<dbReference type="GeneTree" id="ENSGT00950000182836"/>
<dbReference type="GO" id="GO:0005783">
    <property type="term" value="C:endoplasmic reticulum"/>
    <property type="evidence" value="ECO:0000318"/>
    <property type="project" value="GO_Central"/>
</dbReference>
<keyword evidence="4" id="KW-0012">Acyltransferase</keyword>
<feature type="transmembrane region" description="Helical" evidence="5">
    <location>
        <begin position="326"/>
        <end position="347"/>
    </location>
</feature>
<dbReference type="STRING" id="7719.ENSCINP00000031939"/>
<organism evidence="8 9">
    <name type="scientific">Ciona intestinalis</name>
    <name type="common">Transparent sea squirt</name>
    <name type="synonym">Ascidia intestinalis</name>
    <dbReference type="NCBI Taxonomy" id="7719"/>
    <lineage>
        <taxon>Eukaryota</taxon>
        <taxon>Metazoa</taxon>
        <taxon>Chordata</taxon>
        <taxon>Tunicata</taxon>
        <taxon>Ascidiacea</taxon>
        <taxon>Phlebobranchia</taxon>
        <taxon>Cionidae</taxon>
        <taxon>Ciona</taxon>
    </lineage>
</organism>
<protein>
    <recommendedName>
        <fullName evidence="7">Phospholipid/glycerol acyltransferase domain-containing protein</fullName>
    </recommendedName>
</protein>
<reference evidence="8" key="2">
    <citation type="journal article" date="2008" name="Genome Biol.">
        <title>Improved genome assembly and evidence-based global gene model set for the chordate Ciona intestinalis: new insight into intron and operon populations.</title>
        <authorList>
            <person name="Satou Y."/>
            <person name="Mineta K."/>
            <person name="Ogasawara M."/>
            <person name="Sasakura Y."/>
            <person name="Shoguchi E."/>
            <person name="Ueno K."/>
            <person name="Yamada L."/>
            <person name="Matsumoto J."/>
            <person name="Wasserscheid J."/>
            <person name="Dewar K."/>
            <person name="Wiley G.B."/>
            <person name="Macmil S.L."/>
            <person name="Roe B.A."/>
            <person name="Zeller R.W."/>
            <person name="Hastings K.E."/>
            <person name="Lemaire P."/>
            <person name="Lindquist E."/>
            <person name="Endo T."/>
            <person name="Hotta K."/>
            <person name="Inaba K."/>
        </authorList>
    </citation>
    <scope>NUCLEOTIDE SEQUENCE [LARGE SCALE GENOMIC DNA]</scope>
    <source>
        <strain evidence="8">wild type</strain>
    </source>
</reference>
<keyword evidence="2" id="KW-0808">Transferase</keyword>
<dbReference type="FunCoup" id="H2XQK5">
    <property type="interactions" value="16"/>
</dbReference>
<dbReference type="Pfam" id="PF16076">
    <property type="entry name" value="Acyltransf_C"/>
    <property type="match status" value="1"/>
</dbReference>
<keyword evidence="3" id="KW-1208">Phospholipid metabolism</keyword>
<evidence type="ECO:0000259" key="7">
    <source>
        <dbReference type="SMART" id="SM00563"/>
    </source>
</evidence>
<reference evidence="9" key="1">
    <citation type="journal article" date="2002" name="Science">
        <title>The draft genome of Ciona intestinalis: insights into chordate and vertebrate origins.</title>
        <authorList>
            <person name="Dehal P."/>
            <person name="Satou Y."/>
            <person name="Campbell R.K."/>
            <person name="Chapman J."/>
            <person name="Degnan B."/>
            <person name="De Tomaso A."/>
            <person name="Davidson B."/>
            <person name="Di Gregorio A."/>
            <person name="Gelpke M."/>
            <person name="Goodstein D.M."/>
            <person name="Harafuji N."/>
            <person name="Hastings K.E."/>
            <person name="Ho I."/>
            <person name="Hotta K."/>
            <person name="Huang W."/>
            <person name="Kawashima T."/>
            <person name="Lemaire P."/>
            <person name="Martinez D."/>
            <person name="Meinertzhagen I.A."/>
            <person name="Necula S."/>
            <person name="Nonaka M."/>
            <person name="Putnam N."/>
            <person name="Rash S."/>
            <person name="Saiga H."/>
            <person name="Satake M."/>
            <person name="Terry A."/>
            <person name="Yamada L."/>
            <person name="Wang H.G."/>
            <person name="Awazu S."/>
            <person name="Azumi K."/>
            <person name="Boore J."/>
            <person name="Branno M."/>
            <person name="Chin-Bow S."/>
            <person name="DeSantis R."/>
            <person name="Doyle S."/>
            <person name="Francino P."/>
            <person name="Keys D.N."/>
            <person name="Haga S."/>
            <person name="Hayashi H."/>
            <person name="Hino K."/>
            <person name="Imai K.S."/>
            <person name="Inaba K."/>
            <person name="Kano S."/>
            <person name="Kobayashi K."/>
            <person name="Kobayashi M."/>
            <person name="Lee B.I."/>
            <person name="Makabe K.W."/>
            <person name="Manohar C."/>
            <person name="Matassi G."/>
            <person name="Medina M."/>
            <person name="Mochizuki Y."/>
            <person name="Mount S."/>
            <person name="Morishita T."/>
            <person name="Miura S."/>
            <person name="Nakayama A."/>
            <person name="Nishizaka S."/>
            <person name="Nomoto H."/>
            <person name="Ohta F."/>
            <person name="Oishi K."/>
            <person name="Rigoutsos I."/>
            <person name="Sano M."/>
            <person name="Sasaki A."/>
            <person name="Sasakura Y."/>
            <person name="Shoguchi E."/>
            <person name="Shin-i T."/>
            <person name="Spagnuolo A."/>
            <person name="Stainier D."/>
            <person name="Suzuki M.M."/>
            <person name="Tassy O."/>
            <person name="Takatori N."/>
            <person name="Tokuoka M."/>
            <person name="Yagi K."/>
            <person name="Yoshizaki F."/>
            <person name="Wada S."/>
            <person name="Zhang C."/>
            <person name="Hyatt P.D."/>
            <person name="Larimer F."/>
            <person name="Detter C."/>
            <person name="Doggett N."/>
            <person name="Glavina T."/>
            <person name="Hawkins T."/>
            <person name="Richardson P."/>
            <person name="Lucas S."/>
            <person name="Kohara Y."/>
            <person name="Levine M."/>
            <person name="Satoh N."/>
            <person name="Rokhsar D.S."/>
        </authorList>
    </citation>
    <scope>NUCLEOTIDE SEQUENCE [LARGE SCALE GENOMIC DNA]</scope>
</reference>
<dbReference type="InterPro" id="IPR002123">
    <property type="entry name" value="Plipid/glycerol_acylTrfase"/>
</dbReference>
<feature type="signal peptide" evidence="6">
    <location>
        <begin position="1"/>
        <end position="26"/>
    </location>
</feature>
<comment type="similarity">
    <text evidence="1">Belongs to the 1-acyl-sn-glycerol-3-phosphate acyltransferase family.</text>
</comment>
<keyword evidence="5" id="KW-1133">Transmembrane helix</keyword>
<reference evidence="8" key="3">
    <citation type="submission" date="2025-08" db="UniProtKB">
        <authorList>
            <consortium name="Ensembl"/>
        </authorList>
    </citation>
    <scope>IDENTIFICATION</scope>
</reference>
<keyword evidence="5" id="KW-0472">Membrane</keyword>
<dbReference type="HOGENOM" id="CLU_046804_2_0_1"/>
<dbReference type="OMA" id="EMGDDIT"/>
<evidence type="ECO:0000313" key="9">
    <source>
        <dbReference type="Proteomes" id="UP000008144"/>
    </source>
</evidence>
<dbReference type="PANTHER" id="PTHR10983">
    <property type="entry name" value="1-ACYLGLYCEROL-3-PHOSPHATE ACYLTRANSFERASE-RELATED"/>
    <property type="match status" value="1"/>
</dbReference>
<dbReference type="GO" id="GO:0012505">
    <property type="term" value="C:endomembrane system"/>
    <property type="evidence" value="ECO:0000318"/>
    <property type="project" value="GO_Central"/>
</dbReference>
<reference evidence="8" key="4">
    <citation type="submission" date="2025-09" db="UniProtKB">
        <authorList>
            <consortium name="Ensembl"/>
        </authorList>
    </citation>
    <scope>IDENTIFICATION</scope>
</reference>
<dbReference type="Pfam" id="PF01553">
    <property type="entry name" value="Acyltransferase"/>
    <property type="match status" value="1"/>
</dbReference>
<keyword evidence="3" id="KW-0443">Lipid metabolism</keyword>
<keyword evidence="5" id="KW-0812">Transmembrane</keyword>
<name>H2XQK5_CIOIN</name>
<evidence type="ECO:0000256" key="4">
    <source>
        <dbReference type="ARBA" id="ARBA00023315"/>
    </source>
</evidence>
<dbReference type="Ensembl" id="ENSCINT00000031437.1">
    <property type="protein sequence ID" value="ENSCINP00000031939.1"/>
    <property type="gene ID" value="ENSCING00000020617.1"/>
</dbReference>
<dbReference type="GO" id="GO:0016746">
    <property type="term" value="F:acyltransferase activity"/>
    <property type="evidence" value="ECO:0000318"/>
    <property type="project" value="GO_Central"/>
</dbReference>
<dbReference type="PANTHER" id="PTHR10983:SF2">
    <property type="entry name" value="ACYL-COA:LYSOPHOSPHATIDYLGLYCEROL ACYLTRANSFERASE 1"/>
    <property type="match status" value="1"/>
</dbReference>
<dbReference type="EMBL" id="EAAA01001317">
    <property type="status" value="NOT_ANNOTATED_CDS"/>
    <property type="molecule type" value="Genomic_DNA"/>
</dbReference>
<feature type="domain" description="Phospholipid/glycerol acyltransferase" evidence="7">
    <location>
        <begin position="70"/>
        <end position="186"/>
    </location>
</feature>
<evidence type="ECO:0000256" key="5">
    <source>
        <dbReference type="SAM" id="Phobius"/>
    </source>
</evidence>
<accession>H2XQK5</accession>
<dbReference type="CDD" id="cd07990">
    <property type="entry name" value="LPLAT_LCLAT1-like"/>
    <property type="match status" value="1"/>
</dbReference>
<evidence type="ECO:0000256" key="6">
    <source>
        <dbReference type="SAM" id="SignalP"/>
    </source>
</evidence>
<evidence type="ECO:0000313" key="8">
    <source>
        <dbReference type="Ensembl" id="ENSCINP00000031939.1"/>
    </source>
</evidence>
<feature type="chain" id="PRO_5003577376" description="Phospholipid/glycerol acyltransferase domain-containing protein" evidence="6">
    <location>
        <begin position="27"/>
        <end position="351"/>
    </location>
</feature>
<dbReference type="InterPro" id="IPR032098">
    <property type="entry name" value="Acyltransf_C"/>
</dbReference>
<dbReference type="AlphaFoldDB" id="H2XQK5"/>
<keyword evidence="9" id="KW-1185">Reference proteome</keyword>
<keyword evidence="6" id="KW-0732">Signal</keyword>
<proteinExistence type="inferred from homology"/>
<dbReference type="SMART" id="SM00563">
    <property type="entry name" value="PlsC"/>
    <property type="match status" value="1"/>
</dbReference>
<evidence type="ECO:0000256" key="2">
    <source>
        <dbReference type="ARBA" id="ARBA00022679"/>
    </source>
</evidence>
<dbReference type="Proteomes" id="UP000008144">
    <property type="component" value="Chromosome 14"/>
</dbReference>
<sequence length="351" mass="40222">VVQNLIFPLLYVLLLILMQPVRLVSSETFWWVEGMIYDSYLAIVSSWSDQAGHTILESGDDISKITDDESLLLLNHQSPSDIGTIMRCLHGKSFIFSRTIWVMDWLFQFLNFGWVSKCHGDFFLLQPTDSNATQQTRLSDCVKNNFWSRNRKWVIVFPEGGFLSKRRSGSQRFARKNDLPILEHVALPRSGAVQCILDTLGVDGKYPGKNGNSHPPTEDFSNSHLIKWIVDVTIGYNRPISILEHIMGHNGPATITVHYRIFPANEVFKSKGKGDSETNQLTNWLYHLYYEKEKLLSYFYANGCFPSKSGGNAPTRTTPLLYTQLFLIHVFGAVGVFFTYCLFYLIFRFLF</sequence>
<evidence type="ECO:0000256" key="1">
    <source>
        <dbReference type="ARBA" id="ARBA00008655"/>
    </source>
</evidence>
<dbReference type="InParanoid" id="H2XQK5"/>
<evidence type="ECO:0000256" key="3">
    <source>
        <dbReference type="ARBA" id="ARBA00023264"/>
    </source>
</evidence>